<dbReference type="InterPro" id="IPR013546">
    <property type="entry name" value="PII_UdlTrfase/GS_AdlTrfase"/>
</dbReference>
<evidence type="ECO:0000313" key="9">
    <source>
        <dbReference type="EMBL" id="MBB4735417.1"/>
    </source>
</evidence>
<dbReference type="PANTHER" id="PTHR30621:SF0">
    <property type="entry name" value="BIFUNCTIONAL GLUTAMINE SYNTHETASE ADENYLYLTRANSFERASE_ADENYLYL-REMOVING ENZYME"/>
    <property type="match status" value="1"/>
</dbReference>
<reference evidence="9 10" key="1">
    <citation type="submission" date="2020-08" db="EMBL/GenBank/DDBJ databases">
        <title>Sequencing the genomes of 1000 actinobacteria strains.</title>
        <authorList>
            <person name="Klenk H.-P."/>
        </authorList>
    </citation>
    <scope>NUCLEOTIDE SEQUENCE [LARGE SCALE GENOMIC DNA]</scope>
    <source>
        <strain evidence="9 10">DSM 23974</strain>
    </source>
</reference>
<dbReference type="Gene3D" id="3.30.460.10">
    <property type="entry name" value="Beta Polymerase, domain 2"/>
    <property type="match status" value="2"/>
</dbReference>
<evidence type="ECO:0000256" key="2">
    <source>
        <dbReference type="ARBA" id="ARBA00022695"/>
    </source>
</evidence>
<keyword evidence="6" id="KW-0511">Multifunctional enzyme</keyword>
<dbReference type="GO" id="GO:0000820">
    <property type="term" value="P:regulation of glutamine family amino acid metabolic process"/>
    <property type="evidence" value="ECO:0007669"/>
    <property type="project" value="TreeGrafter"/>
</dbReference>
<dbReference type="SUPFAM" id="SSF81593">
    <property type="entry name" value="Nucleotidyltransferase substrate binding subunit/domain"/>
    <property type="match status" value="2"/>
</dbReference>
<protein>
    <submittedName>
        <fullName evidence="9">Glutamate-ammonia-ligase adenylyltransferase</fullName>
        <ecNumber evidence="9">2.7.7.42</ecNumber>
    </submittedName>
</protein>
<dbReference type="GO" id="GO:0005524">
    <property type="term" value="F:ATP binding"/>
    <property type="evidence" value="ECO:0007669"/>
    <property type="project" value="UniProtKB-KW"/>
</dbReference>
<evidence type="ECO:0000256" key="4">
    <source>
        <dbReference type="ARBA" id="ARBA00022840"/>
    </source>
</evidence>
<dbReference type="Pfam" id="PF03710">
    <property type="entry name" value="GlnE"/>
    <property type="match status" value="2"/>
</dbReference>
<evidence type="ECO:0000256" key="5">
    <source>
        <dbReference type="ARBA" id="ARBA00022842"/>
    </source>
</evidence>
<evidence type="ECO:0000313" key="10">
    <source>
        <dbReference type="Proteomes" id="UP000540191"/>
    </source>
</evidence>
<dbReference type="SUPFAM" id="SSF81301">
    <property type="entry name" value="Nucleotidyltransferase"/>
    <property type="match status" value="2"/>
</dbReference>
<dbReference type="EMBL" id="JACHNA010000001">
    <property type="protein sequence ID" value="MBB4735417.1"/>
    <property type="molecule type" value="Genomic_DNA"/>
</dbReference>
<evidence type="ECO:0000256" key="6">
    <source>
        <dbReference type="ARBA" id="ARBA00023268"/>
    </source>
</evidence>
<dbReference type="CDD" id="cd05401">
    <property type="entry name" value="NT_GlnE_GlnD_like"/>
    <property type="match status" value="2"/>
</dbReference>
<feature type="domain" description="Glutamate-ammonia ligase adenylyltransferase repeated" evidence="7">
    <location>
        <begin position="642"/>
        <end position="881"/>
    </location>
</feature>
<dbReference type="Pfam" id="PF08335">
    <property type="entry name" value="GlnD_UR_UTase"/>
    <property type="match status" value="2"/>
</dbReference>
<feature type="domain" description="PII-uridylyltransferase/Glutamine-synthetase adenylyltransferase" evidence="8">
    <location>
        <begin position="391"/>
        <end position="536"/>
    </location>
</feature>
<keyword evidence="4" id="KW-0067">ATP-binding</keyword>
<comment type="caution">
    <text evidence="9">The sequence shown here is derived from an EMBL/GenBank/DDBJ whole genome shotgun (WGS) entry which is preliminary data.</text>
</comment>
<dbReference type="GO" id="GO:0008882">
    <property type="term" value="F:[glutamate-ammonia-ligase] adenylyltransferase activity"/>
    <property type="evidence" value="ECO:0007669"/>
    <property type="project" value="UniProtKB-EC"/>
</dbReference>
<gene>
    <name evidence="9" type="ORF">HDA30_000925</name>
</gene>
<evidence type="ECO:0000256" key="1">
    <source>
        <dbReference type="ARBA" id="ARBA00022679"/>
    </source>
</evidence>
<keyword evidence="3" id="KW-0547">Nucleotide-binding</keyword>
<evidence type="ECO:0000256" key="3">
    <source>
        <dbReference type="ARBA" id="ARBA00022741"/>
    </source>
</evidence>
<feature type="domain" description="Glutamate-ammonia ligase adenylyltransferase repeated" evidence="7">
    <location>
        <begin position="171"/>
        <end position="367"/>
    </location>
</feature>
<dbReference type="InterPro" id="IPR005190">
    <property type="entry name" value="GlnE_rpt_dom"/>
</dbReference>
<feature type="domain" description="PII-uridylyltransferase/Glutamine-synthetase adenylyltransferase" evidence="8">
    <location>
        <begin position="907"/>
        <end position="1045"/>
    </location>
</feature>
<dbReference type="AlphaFoldDB" id="A0A7W7GNL6"/>
<dbReference type="GO" id="GO:0005829">
    <property type="term" value="C:cytosol"/>
    <property type="evidence" value="ECO:0007669"/>
    <property type="project" value="TreeGrafter"/>
</dbReference>
<keyword evidence="2 9" id="KW-0548">Nucleotidyltransferase</keyword>
<accession>A0A7W7GNL6</accession>
<dbReference type="RefSeq" id="WP_184241235.1">
    <property type="nucleotide sequence ID" value="NZ_JACHNA010000001.1"/>
</dbReference>
<dbReference type="Proteomes" id="UP000540191">
    <property type="component" value="Unassembled WGS sequence"/>
</dbReference>
<sequence length="1050" mass="115909">MNELPGSSAPDDGPSRRALTAAGFTDLSRAQRLFADPELAQLDRDALLGALAHAPDPDQALLLWIRLSERVPGLHAVLSDEDRAATLMRLLGASESLAEFLIRVPENADLVFDPARAVATAPALGEPDPTREGTAWSDGRDRLRSLLLEAVRAEPGRTGPPVAGLDGPDAAVALRRAYRRQLTAIALRDLSAQDPTAVQPSVSAWLADLAAAAIEAALAVTRAQLRERHGEAAAQVRLAVIGMGKCGARELNYISDVDVIFVHADPTPSQTPDSTDPDCPATAELDEAQVSGIAADLAAGISKVIGAAAPEPGLWEVDANLRPEGKDGALSRTLDSHAQYYRRWAHGWEFQALLKARPIAGDAALGQVYIDRIWPLVWESSQREGFVENVRRMRARVQENIAPAERERQIKLGAGGLRDVEFTAQLLQLVHGRADETVRVRGTLEAVSRLQQAAYIGTRDAEALAQHYRWLRCLEHRVQLTHMRRTHLLPAKDEALRVLSRVMRGAADVRPTRGEDVQARFRQVRREVRQLHERIFFRPLLSTTAALSAGEAQLSADSVRARLAALGYRDPRGALRHIESLTTGVSRRAAMQRHLLPVMLGWLAEGADPDTGLVAFRRLSENLGSSSWFLRMLRDSDAAARRLCRVLSTSRFIGDQLEHTPEAAAWFGDDKQLSPIDAAALWRQLGARLARHSDDETAAQVIRHVRQVRRREVLRIAVADALGRLDQSQASLALADIDAVAVVGALQTCLRVLEAEEQLLTDVAVIAMGRQGGREITYGSDMDVMYVHRPRPGVDEDAAQRQAVRIAQQVAALLRRPASPPLPGERTLEMDADLRPEGRQGPLARTLESYREYYERWAEVWERQAMTRARVIAGDPDLAETTREWIDSVRYRGDLTDAQLREIRRIKARVESERLPRGADPARHVKLGRGGLSDVEWLVQTLQLRHAHRVEALRTTQTLPALCALAEHELLPAEDARALEAAWLLATRVRAVSFLWTGKTSDVLPAKATDLAVLALWCLGPDAAGTEFEQHYLRVSRHARQVFEKHFYGL</sequence>
<proteinExistence type="predicted"/>
<name>A0A7W7GNL6_9MICC</name>
<evidence type="ECO:0000259" key="7">
    <source>
        <dbReference type="Pfam" id="PF03710"/>
    </source>
</evidence>
<dbReference type="NCBIfam" id="NF010707">
    <property type="entry name" value="PRK14109.1"/>
    <property type="match status" value="1"/>
</dbReference>
<dbReference type="EC" id="2.7.7.42" evidence="9"/>
<organism evidence="9 10">
    <name type="scientific">Micrococcus cohnii</name>
    <dbReference type="NCBI Taxonomy" id="993416"/>
    <lineage>
        <taxon>Bacteria</taxon>
        <taxon>Bacillati</taxon>
        <taxon>Actinomycetota</taxon>
        <taxon>Actinomycetes</taxon>
        <taxon>Micrococcales</taxon>
        <taxon>Micrococcaceae</taxon>
        <taxon>Micrococcus</taxon>
    </lineage>
</organism>
<keyword evidence="9" id="KW-0436">Ligase</keyword>
<evidence type="ECO:0000259" key="8">
    <source>
        <dbReference type="Pfam" id="PF08335"/>
    </source>
</evidence>
<keyword evidence="10" id="KW-1185">Reference proteome</keyword>
<keyword evidence="5" id="KW-0460">Magnesium</keyword>
<dbReference type="Gene3D" id="1.20.120.330">
    <property type="entry name" value="Nucleotidyltransferases domain 2"/>
    <property type="match status" value="2"/>
</dbReference>
<dbReference type="InterPro" id="IPR043519">
    <property type="entry name" value="NT_sf"/>
</dbReference>
<dbReference type="GO" id="GO:0016874">
    <property type="term" value="F:ligase activity"/>
    <property type="evidence" value="ECO:0007669"/>
    <property type="project" value="UniProtKB-KW"/>
</dbReference>
<dbReference type="InterPro" id="IPR023057">
    <property type="entry name" value="GlnE"/>
</dbReference>
<keyword evidence="1 9" id="KW-0808">Transferase</keyword>
<dbReference type="PANTHER" id="PTHR30621">
    <property type="entry name" value="GLUTAMINE SYNTHETASE ADENYLYLTRANSFERASE"/>
    <property type="match status" value="1"/>
</dbReference>